<sequence length="189" mass="21907">MSLKRIHYDAAFTQRLIVYAEEHGNRAAAGKFDISEVNIGEMIVHLVRMSLQEILNLKSTSRLNFGKRLKFKESGCPKPQLNLKQRTKDREKVRHNTVTSIPVDSVASSSKRRRTEDPKRQIALEVCDIIMAEIRDRFTFNNHLIVAQLFYTEKFLLYKNAFPDILLNCVKQNYPIINTSKLKSELEVI</sequence>
<protein>
    <submittedName>
        <fullName evidence="1">Uncharacterized protein</fullName>
    </submittedName>
</protein>
<dbReference type="EMBL" id="VTPC01090874">
    <property type="protein sequence ID" value="KAF2881027.1"/>
    <property type="molecule type" value="Genomic_DNA"/>
</dbReference>
<reference evidence="1" key="1">
    <citation type="submission" date="2019-08" db="EMBL/GenBank/DDBJ databases">
        <title>The genome of the North American firefly Photinus pyralis.</title>
        <authorList>
            <consortium name="Photinus pyralis genome working group"/>
            <person name="Fallon T.R."/>
            <person name="Sander Lower S.E."/>
            <person name="Weng J.-K."/>
        </authorList>
    </citation>
    <scope>NUCLEOTIDE SEQUENCE</scope>
    <source>
        <strain evidence="1">TRF0915ILg1</strain>
        <tissue evidence="1">Whole body</tissue>
    </source>
</reference>
<gene>
    <name evidence="1" type="ORF">ILUMI_25145</name>
</gene>
<proteinExistence type="predicted"/>
<dbReference type="OrthoDB" id="6725296at2759"/>
<comment type="caution">
    <text evidence="1">The sequence shown here is derived from an EMBL/GenBank/DDBJ whole genome shotgun (WGS) entry which is preliminary data.</text>
</comment>
<accession>A0A8K0C939</accession>
<name>A0A8K0C939_IGNLU</name>
<dbReference type="AlphaFoldDB" id="A0A8K0C939"/>
<keyword evidence="2" id="KW-1185">Reference proteome</keyword>
<evidence type="ECO:0000313" key="1">
    <source>
        <dbReference type="EMBL" id="KAF2881027.1"/>
    </source>
</evidence>
<dbReference type="Proteomes" id="UP000801492">
    <property type="component" value="Unassembled WGS sequence"/>
</dbReference>
<evidence type="ECO:0000313" key="2">
    <source>
        <dbReference type="Proteomes" id="UP000801492"/>
    </source>
</evidence>
<organism evidence="1 2">
    <name type="scientific">Ignelater luminosus</name>
    <name type="common">Cucubano</name>
    <name type="synonym">Pyrophorus luminosus</name>
    <dbReference type="NCBI Taxonomy" id="2038154"/>
    <lineage>
        <taxon>Eukaryota</taxon>
        <taxon>Metazoa</taxon>
        <taxon>Ecdysozoa</taxon>
        <taxon>Arthropoda</taxon>
        <taxon>Hexapoda</taxon>
        <taxon>Insecta</taxon>
        <taxon>Pterygota</taxon>
        <taxon>Neoptera</taxon>
        <taxon>Endopterygota</taxon>
        <taxon>Coleoptera</taxon>
        <taxon>Polyphaga</taxon>
        <taxon>Elateriformia</taxon>
        <taxon>Elateroidea</taxon>
        <taxon>Elateridae</taxon>
        <taxon>Agrypninae</taxon>
        <taxon>Pyrophorini</taxon>
        <taxon>Ignelater</taxon>
    </lineage>
</organism>